<evidence type="ECO:0000256" key="2">
    <source>
        <dbReference type="ARBA" id="ARBA00022643"/>
    </source>
</evidence>
<evidence type="ECO:0000256" key="1">
    <source>
        <dbReference type="ARBA" id="ARBA00022630"/>
    </source>
</evidence>
<dbReference type="InterPro" id="IPR036661">
    <property type="entry name" value="Luciferase-like_sf"/>
</dbReference>
<dbReference type="Proteomes" id="UP001172083">
    <property type="component" value="Unassembled WGS sequence"/>
</dbReference>
<keyword evidence="1" id="KW-0285">Flavoprotein</keyword>
<proteinExistence type="predicted"/>
<evidence type="ECO:0000256" key="3">
    <source>
        <dbReference type="ARBA" id="ARBA00023002"/>
    </source>
</evidence>
<dbReference type="InterPro" id="IPR050172">
    <property type="entry name" value="SsuD_RutA_monooxygenase"/>
</dbReference>
<evidence type="ECO:0000256" key="4">
    <source>
        <dbReference type="ARBA" id="ARBA00023033"/>
    </source>
</evidence>
<keyword evidence="2" id="KW-0288">FMN</keyword>
<accession>A0ABT8LFB4</accession>
<reference evidence="6" key="1">
    <citation type="submission" date="2023-06" db="EMBL/GenBank/DDBJ databases">
        <title>Genomic of Agaribacillus aureum.</title>
        <authorList>
            <person name="Wang G."/>
        </authorList>
    </citation>
    <scope>NUCLEOTIDE SEQUENCE</scope>
    <source>
        <strain evidence="6">BMA12</strain>
    </source>
</reference>
<evidence type="ECO:0000313" key="7">
    <source>
        <dbReference type="Proteomes" id="UP001172083"/>
    </source>
</evidence>
<gene>
    <name evidence="6" type="ORF">QQ020_23080</name>
</gene>
<feature type="domain" description="Luciferase-like" evidence="5">
    <location>
        <begin position="28"/>
        <end position="207"/>
    </location>
</feature>
<dbReference type="PANTHER" id="PTHR42847">
    <property type="entry name" value="ALKANESULFONATE MONOOXYGENASE"/>
    <property type="match status" value="1"/>
</dbReference>
<dbReference type="InterPro" id="IPR011251">
    <property type="entry name" value="Luciferase-like_dom"/>
</dbReference>
<sequence length="348" mass="39239">MNITFNGKFIPVFNLLGIKREHQDPDNAIYRSVEEFIANSEAYGYHGILLPESNEGLLNPWFFADMVSHQARKLHPFIAVNPVYAHPFYTAKYIANISLFSGKPLYLNYITGTGLFDARSLGDTETHDAKYLRLLEYLQIVNRLLGEDDVTYEGKFYQVKNLSLPQRLEASLLPRNFIAGNSEAALDVINNTGATRLAMAMPLDDLKALNLMKTYRLGFHFGILGRADTETATEALSVYCPEDQQKKSLQQLTTRKSAVVWKKELLEKSKNMVAGTYNLIPFASGYSDVPYLVGSYKEVAKTIHDFLQHGLDLMVLEIPLTGANEFYHIGQVFAHLSDLQEQVPANMK</sequence>
<protein>
    <submittedName>
        <fullName evidence="6">LLM class flavin-dependent oxidoreductase</fullName>
    </submittedName>
</protein>
<keyword evidence="7" id="KW-1185">Reference proteome</keyword>
<dbReference type="SUPFAM" id="SSF51679">
    <property type="entry name" value="Bacterial luciferase-like"/>
    <property type="match status" value="1"/>
</dbReference>
<dbReference type="Pfam" id="PF00296">
    <property type="entry name" value="Bac_luciferase"/>
    <property type="match status" value="1"/>
</dbReference>
<dbReference type="RefSeq" id="WP_346760321.1">
    <property type="nucleotide sequence ID" value="NZ_JAUJEB010000005.1"/>
</dbReference>
<dbReference type="Gene3D" id="3.20.20.30">
    <property type="entry name" value="Luciferase-like domain"/>
    <property type="match status" value="1"/>
</dbReference>
<dbReference type="PANTHER" id="PTHR42847:SF4">
    <property type="entry name" value="ALKANESULFONATE MONOOXYGENASE-RELATED"/>
    <property type="match status" value="1"/>
</dbReference>
<evidence type="ECO:0000313" key="6">
    <source>
        <dbReference type="EMBL" id="MDN5214983.1"/>
    </source>
</evidence>
<keyword evidence="4" id="KW-0503">Monooxygenase</keyword>
<organism evidence="6 7">
    <name type="scientific">Agaribacillus aureus</name>
    <dbReference type="NCBI Taxonomy" id="3051825"/>
    <lineage>
        <taxon>Bacteria</taxon>
        <taxon>Pseudomonadati</taxon>
        <taxon>Bacteroidota</taxon>
        <taxon>Cytophagia</taxon>
        <taxon>Cytophagales</taxon>
        <taxon>Splendidivirgaceae</taxon>
        <taxon>Agaribacillus</taxon>
    </lineage>
</organism>
<comment type="caution">
    <text evidence="6">The sequence shown here is derived from an EMBL/GenBank/DDBJ whole genome shotgun (WGS) entry which is preliminary data.</text>
</comment>
<keyword evidence="3" id="KW-0560">Oxidoreductase</keyword>
<dbReference type="EMBL" id="JAUJEB010000005">
    <property type="protein sequence ID" value="MDN5214983.1"/>
    <property type="molecule type" value="Genomic_DNA"/>
</dbReference>
<name>A0ABT8LFB4_9BACT</name>
<evidence type="ECO:0000259" key="5">
    <source>
        <dbReference type="Pfam" id="PF00296"/>
    </source>
</evidence>